<dbReference type="GeneID" id="110082924"/>
<accession>A0ABM5F5K4</accession>
<dbReference type="Proteomes" id="UP001652642">
    <property type="component" value="Chromosome Z"/>
</dbReference>
<proteinExistence type="predicted"/>
<protein>
    <submittedName>
        <fullName evidence="3">Uncharacterized protein</fullName>
    </submittedName>
</protein>
<evidence type="ECO:0000313" key="3">
    <source>
        <dbReference type="RefSeq" id="XP_072840689.1"/>
    </source>
</evidence>
<dbReference type="RefSeq" id="XP_072840689.1">
    <property type="nucleotide sequence ID" value="XM_072984588.1"/>
</dbReference>
<evidence type="ECO:0000313" key="2">
    <source>
        <dbReference type="Proteomes" id="UP001652642"/>
    </source>
</evidence>
<sequence length="204" mass="23365">MKKRGAQKAVLGKEKGRTRRRGESLGRWGPPTLLTHPDKGTPRASVQPRWTRNAAPRERASPQTTKRLKAGSTFCEASSVFLDQPWTCVPHLDKKKLFTHHKTAQLGVDACDRNAREAKQICRGTWDDRLISSDPFRIHLERDERQAVQDYFDSCTGWHRFLHRMASIPAQDGMGKLIGFFSDTLWHHPYRTSEKICSKQLMDG</sequence>
<organism evidence="2 3">
    <name type="scientific">Pogona vitticeps</name>
    <name type="common">central bearded dragon</name>
    <dbReference type="NCBI Taxonomy" id="103695"/>
    <lineage>
        <taxon>Eukaryota</taxon>
        <taxon>Metazoa</taxon>
        <taxon>Chordata</taxon>
        <taxon>Craniata</taxon>
        <taxon>Vertebrata</taxon>
        <taxon>Euteleostomi</taxon>
        <taxon>Lepidosauria</taxon>
        <taxon>Squamata</taxon>
        <taxon>Bifurcata</taxon>
        <taxon>Unidentata</taxon>
        <taxon>Episquamata</taxon>
        <taxon>Toxicofera</taxon>
        <taxon>Iguania</taxon>
        <taxon>Acrodonta</taxon>
        <taxon>Agamidae</taxon>
        <taxon>Amphibolurinae</taxon>
        <taxon>Pogona</taxon>
    </lineage>
</organism>
<name>A0ABM5F5K4_9SAUR</name>
<evidence type="ECO:0000256" key="1">
    <source>
        <dbReference type="SAM" id="MobiDB-lite"/>
    </source>
</evidence>
<reference evidence="3" key="1">
    <citation type="submission" date="2025-08" db="UniProtKB">
        <authorList>
            <consortium name="RefSeq"/>
        </authorList>
    </citation>
    <scope>IDENTIFICATION</scope>
</reference>
<gene>
    <name evidence="3" type="primary">LOC110082924</name>
</gene>
<feature type="region of interest" description="Disordered" evidence="1">
    <location>
        <begin position="1"/>
        <end position="67"/>
    </location>
</feature>
<keyword evidence="2" id="KW-1185">Reference proteome</keyword>